<dbReference type="Proteomes" id="UP000774617">
    <property type="component" value="Unassembled WGS sequence"/>
</dbReference>
<dbReference type="PANTHER" id="PTHR43709">
    <property type="entry name" value="ACONITATE ISOMERASE-RELATED"/>
    <property type="match status" value="1"/>
</dbReference>
<evidence type="ECO:0000256" key="2">
    <source>
        <dbReference type="ARBA" id="ARBA00023235"/>
    </source>
</evidence>
<reference evidence="3 4" key="1">
    <citation type="journal article" date="2021" name="Nat. Commun.">
        <title>Genetic determinants of endophytism in the Arabidopsis root mycobiome.</title>
        <authorList>
            <person name="Mesny F."/>
            <person name="Miyauchi S."/>
            <person name="Thiergart T."/>
            <person name="Pickel B."/>
            <person name="Atanasova L."/>
            <person name="Karlsson M."/>
            <person name="Huettel B."/>
            <person name="Barry K.W."/>
            <person name="Haridas S."/>
            <person name="Chen C."/>
            <person name="Bauer D."/>
            <person name="Andreopoulos W."/>
            <person name="Pangilinan J."/>
            <person name="LaButti K."/>
            <person name="Riley R."/>
            <person name="Lipzen A."/>
            <person name="Clum A."/>
            <person name="Drula E."/>
            <person name="Henrissat B."/>
            <person name="Kohler A."/>
            <person name="Grigoriev I.V."/>
            <person name="Martin F.M."/>
            <person name="Hacquard S."/>
        </authorList>
    </citation>
    <scope>NUCLEOTIDE SEQUENCE [LARGE SCALE GENOMIC DNA]</scope>
    <source>
        <strain evidence="3 4">MPI-SDFR-AT-0080</strain>
    </source>
</reference>
<evidence type="ECO:0000313" key="4">
    <source>
        <dbReference type="Proteomes" id="UP000774617"/>
    </source>
</evidence>
<dbReference type="InterPro" id="IPR007400">
    <property type="entry name" value="PrpF-like"/>
</dbReference>
<organism evidence="3 4">
    <name type="scientific">Macrophomina phaseolina</name>
    <dbReference type="NCBI Taxonomy" id="35725"/>
    <lineage>
        <taxon>Eukaryota</taxon>
        <taxon>Fungi</taxon>
        <taxon>Dikarya</taxon>
        <taxon>Ascomycota</taxon>
        <taxon>Pezizomycotina</taxon>
        <taxon>Dothideomycetes</taxon>
        <taxon>Dothideomycetes incertae sedis</taxon>
        <taxon>Botryosphaeriales</taxon>
        <taxon>Botryosphaeriaceae</taxon>
        <taxon>Macrophomina</taxon>
    </lineage>
</organism>
<proteinExistence type="inferred from homology"/>
<keyword evidence="4" id="KW-1185">Reference proteome</keyword>
<dbReference type="Pfam" id="PF04303">
    <property type="entry name" value="PrpF"/>
    <property type="match status" value="1"/>
</dbReference>
<accession>A0ABQ8GV38</accession>
<name>A0ABQ8GV38_9PEZI</name>
<evidence type="ECO:0000313" key="3">
    <source>
        <dbReference type="EMBL" id="KAH7065119.1"/>
    </source>
</evidence>
<comment type="caution">
    <text evidence="3">The sequence shown here is derived from an EMBL/GenBank/DDBJ whole genome shotgun (WGS) entry which is preliminary data.</text>
</comment>
<dbReference type="EMBL" id="JAGTJR010000001">
    <property type="protein sequence ID" value="KAH7065119.1"/>
    <property type="molecule type" value="Genomic_DNA"/>
</dbReference>
<gene>
    <name evidence="3" type="ORF">B0J12DRAFT_25496</name>
</gene>
<comment type="similarity">
    <text evidence="1">Belongs to the PrpF family.</text>
</comment>
<sequence>MRGVPTPGRPLAKSLNALSPSSSARIPLRAFSASRSTMQQSTPAAYYRGGTSRGVMFQEKHLPKDDSLRRSIFLQVMGTPDPNGRQLDGMGAGISSLSKICVIAPTDDPNADVTYTFVGLGIETPVVDLAGNCGNMSSAVGPYAFNERLLGDIDYAKEGTSIVRIFNTNTQKYIRNSFPVANGQAQAQGDFAIDGVGGTGARVTLDFLDPSGSKTGKLLPTGNVIDKFNGIEVSCVDAAGPGVFVSADDIGVDGTILPNDFNKFPEKLKLLEDIRRQAAVAMGMAKSVPEVPRVTPKIALVSPSATHKILSGQTQHASAVDIVIRFLSDEQPHRAIPLTGALCVAAAAKVNGSVVQRHVAQKLVDPGMVTIGHSSGRIQVTAAMNDRGEVETASVFRTARRIMDGQVYWNNHRE</sequence>
<keyword evidence="2" id="KW-0413">Isomerase</keyword>
<dbReference type="Gene3D" id="3.10.310.10">
    <property type="entry name" value="Diaminopimelate Epimerase, Chain A, domain 1"/>
    <property type="match status" value="2"/>
</dbReference>
<evidence type="ECO:0000256" key="1">
    <source>
        <dbReference type="ARBA" id="ARBA00007673"/>
    </source>
</evidence>
<protein>
    <submittedName>
        <fullName evidence="3">DUF453 domain-containing protein</fullName>
    </submittedName>
</protein>
<dbReference type="SUPFAM" id="SSF54506">
    <property type="entry name" value="Diaminopimelate epimerase-like"/>
    <property type="match status" value="2"/>
</dbReference>
<dbReference type="PANTHER" id="PTHR43709:SF2">
    <property type="entry name" value="DUF453 DOMAIN PROTEIN (AFU_ORTHOLOGUE AFUA_6G00360)"/>
    <property type="match status" value="1"/>
</dbReference>